<feature type="compositionally biased region" description="Low complexity" evidence="1">
    <location>
        <begin position="43"/>
        <end position="52"/>
    </location>
</feature>
<reference evidence="2" key="2">
    <citation type="submission" date="2023-06" db="EMBL/GenBank/DDBJ databases">
        <authorList>
            <person name="Kobayashi Y."/>
            <person name="Kayamori A."/>
            <person name="Aoki K."/>
            <person name="Shiwa Y."/>
            <person name="Fujita N."/>
            <person name="Sugita T."/>
            <person name="Iwasaki W."/>
            <person name="Tanaka N."/>
            <person name="Takashima M."/>
        </authorList>
    </citation>
    <scope>NUCLEOTIDE SEQUENCE</scope>
    <source>
        <strain evidence="2">HIS016</strain>
    </source>
</reference>
<dbReference type="AlphaFoldDB" id="A0AAD3TP54"/>
<sequence>MPRRAAVSKTPSAEAKRETRARKAAVKANAKVDELDEPTGLTSDESSSSELSDASDFEPDGDEFGPEGEDDEAISVVSVSSDNDEPPRKRQRASASKVQAKGQAKRSSNKASAKSEPMDEAERRFMKADKQRGTADPGAVAIRIVDGKRVTELNEELSDDDDVDLDDFQEVVGRIYPAPKTGRVPAGRISRNTLLFLKALMNPVNNDRDWFRSHEPAFRQAEKEYRDFVDVLQERMSEVDEEVPVLPAKDVCHRIYRDVRFSSDKTPYKCNFAFTTSRGGRKGIWAKYHLYIEPGYSLMACGLWQPDKVLLQRLRNRILGNPGPGAFRDAISRPQFVALFGAAEPGENGRRQNVFGHDDELKTAPKGIDKTHPQIDLLRLRTIAVVKHFTDEEVLDPGFRNKLADVVSVMAPFVHMLNDYIAPL</sequence>
<keyword evidence="3" id="KW-1185">Reference proteome</keyword>
<feature type="compositionally biased region" description="Acidic residues" evidence="1">
    <location>
        <begin position="53"/>
        <end position="73"/>
    </location>
</feature>
<reference evidence="2" key="1">
    <citation type="journal article" date="2023" name="BMC Genomics">
        <title>Chromosome-level genome assemblies of Cutaneotrichosporon spp. (Trichosporonales, Basidiomycota) reveal imbalanced evolution between nucleotide sequences and chromosome synteny.</title>
        <authorList>
            <person name="Kobayashi Y."/>
            <person name="Kayamori A."/>
            <person name="Aoki K."/>
            <person name="Shiwa Y."/>
            <person name="Matsutani M."/>
            <person name="Fujita N."/>
            <person name="Sugita T."/>
            <person name="Iwasaki W."/>
            <person name="Tanaka N."/>
            <person name="Takashima M."/>
        </authorList>
    </citation>
    <scope>NUCLEOTIDE SEQUENCE</scope>
    <source>
        <strain evidence="2">HIS016</strain>
    </source>
</reference>
<feature type="region of interest" description="Disordered" evidence="1">
    <location>
        <begin position="1"/>
        <end position="122"/>
    </location>
</feature>
<dbReference type="Proteomes" id="UP001222932">
    <property type="component" value="Unassembled WGS sequence"/>
</dbReference>
<dbReference type="PANTHER" id="PTHR36452">
    <property type="entry name" value="CHROMOSOME 12, WHOLE GENOME SHOTGUN SEQUENCE"/>
    <property type="match status" value="1"/>
</dbReference>
<evidence type="ECO:0000256" key="1">
    <source>
        <dbReference type="SAM" id="MobiDB-lite"/>
    </source>
</evidence>
<dbReference type="Pfam" id="PF09365">
    <property type="entry name" value="DUF2461"/>
    <property type="match status" value="1"/>
</dbReference>
<comment type="caution">
    <text evidence="2">The sequence shown here is derived from an EMBL/GenBank/DDBJ whole genome shotgun (WGS) entry which is preliminary data.</text>
</comment>
<evidence type="ECO:0008006" key="4">
    <source>
        <dbReference type="Google" id="ProtNLM"/>
    </source>
</evidence>
<dbReference type="NCBIfam" id="TIGR02453">
    <property type="entry name" value="TIGR02453 family protein"/>
    <property type="match status" value="1"/>
</dbReference>
<dbReference type="PANTHER" id="PTHR36452:SF1">
    <property type="entry name" value="DUF2461 DOMAIN-CONTAINING PROTEIN"/>
    <property type="match status" value="1"/>
</dbReference>
<proteinExistence type="predicted"/>
<accession>A0AAD3TP54</accession>
<name>A0AAD3TP54_9TREE</name>
<evidence type="ECO:0000313" key="3">
    <source>
        <dbReference type="Proteomes" id="UP001222932"/>
    </source>
</evidence>
<evidence type="ECO:0000313" key="2">
    <source>
        <dbReference type="EMBL" id="GMK54461.1"/>
    </source>
</evidence>
<protein>
    <recommendedName>
        <fullName evidence="4">TIGR02453 family protein</fullName>
    </recommendedName>
</protein>
<organism evidence="2 3">
    <name type="scientific">Cutaneotrichosporon spelunceum</name>
    <dbReference type="NCBI Taxonomy" id="1672016"/>
    <lineage>
        <taxon>Eukaryota</taxon>
        <taxon>Fungi</taxon>
        <taxon>Dikarya</taxon>
        <taxon>Basidiomycota</taxon>
        <taxon>Agaricomycotina</taxon>
        <taxon>Tremellomycetes</taxon>
        <taxon>Trichosporonales</taxon>
        <taxon>Trichosporonaceae</taxon>
        <taxon>Cutaneotrichosporon</taxon>
    </lineage>
</organism>
<dbReference type="InterPro" id="IPR012808">
    <property type="entry name" value="CHP02453"/>
</dbReference>
<dbReference type="EMBL" id="BTCM01000001">
    <property type="protein sequence ID" value="GMK54461.1"/>
    <property type="molecule type" value="Genomic_DNA"/>
</dbReference>
<gene>
    <name evidence="2" type="ORF">CspeluHIS016_0110470</name>
</gene>